<evidence type="ECO:0000313" key="2">
    <source>
        <dbReference type="Proteomes" id="UP000639338"/>
    </source>
</evidence>
<dbReference type="AlphaFoldDB" id="A0A835CKD1"/>
<sequence length="262" mass="31068">METTYNPEVEECTRKEEERRIVHEGTVMWKRRKEELKRQKHREQHELRQMQVAYSPWGKPGGGAKYEGSLRKKNVHLEPLTIPKTSHCTTQGWTTGSLISRLQRQKLNKLGLHDPNEFFNEPSRPITSQVNNKFDEMKNKINEESQIYKLTGGIELVPLLTKKKLNSNTEYSKYLYDATRPGYTIDNLRSLNIGNREHINELTKQIQRKRESALREQRVEQESCRRHFDTWNKLWGRPGHGAPIDHFFRTDLHDILYRSIIY</sequence>
<dbReference type="OrthoDB" id="8185397at2759"/>
<accession>A0A835CKD1</accession>
<protein>
    <submittedName>
        <fullName evidence="1">Uncharacterized protein</fullName>
    </submittedName>
</protein>
<keyword evidence="2" id="KW-1185">Reference proteome</keyword>
<evidence type="ECO:0000313" key="1">
    <source>
        <dbReference type="EMBL" id="KAF7987689.1"/>
    </source>
</evidence>
<reference evidence="1 2" key="1">
    <citation type="submission" date="2020-08" db="EMBL/GenBank/DDBJ databases">
        <title>Aphidius gifuensis genome sequencing and assembly.</title>
        <authorList>
            <person name="Du Z."/>
        </authorList>
    </citation>
    <scope>NUCLEOTIDE SEQUENCE [LARGE SCALE GENOMIC DNA]</scope>
    <source>
        <strain evidence="1">YNYX2018</strain>
        <tissue evidence="1">Adults</tissue>
    </source>
</reference>
<comment type="caution">
    <text evidence="1">The sequence shown here is derived from an EMBL/GenBank/DDBJ whole genome shotgun (WGS) entry which is preliminary data.</text>
</comment>
<gene>
    <name evidence="1" type="ORF">HCN44_003552</name>
</gene>
<organism evidence="1 2">
    <name type="scientific">Aphidius gifuensis</name>
    <name type="common">Parasitoid wasp</name>
    <dbReference type="NCBI Taxonomy" id="684658"/>
    <lineage>
        <taxon>Eukaryota</taxon>
        <taxon>Metazoa</taxon>
        <taxon>Ecdysozoa</taxon>
        <taxon>Arthropoda</taxon>
        <taxon>Hexapoda</taxon>
        <taxon>Insecta</taxon>
        <taxon>Pterygota</taxon>
        <taxon>Neoptera</taxon>
        <taxon>Endopterygota</taxon>
        <taxon>Hymenoptera</taxon>
        <taxon>Apocrita</taxon>
        <taxon>Ichneumonoidea</taxon>
        <taxon>Braconidae</taxon>
        <taxon>Aphidiinae</taxon>
        <taxon>Aphidius</taxon>
    </lineage>
</organism>
<dbReference type="EMBL" id="JACMRX010000006">
    <property type="protein sequence ID" value="KAF7987689.1"/>
    <property type="molecule type" value="Genomic_DNA"/>
</dbReference>
<proteinExistence type="predicted"/>
<name>A0A835CKD1_APHGI</name>
<dbReference type="Proteomes" id="UP000639338">
    <property type="component" value="Unassembled WGS sequence"/>
</dbReference>